<organism evidence="1 2">
    <name type="scientific">Hymenolepis diminuta</name>
    <name type="common">Rat tapeworm</name>
    <dbReference type="NCBI Taxonomy" id="6216"/>
    <lineage>
        <taxon>Eukaryota</taxon>
        <taxon>Metazoa</taxon>
        <taxon>Spiralia</taxon>
        <taxon>Lophotrochozoa</taxon>
        <taxon>Platyhelminthes</taxon>
        <taxon>Cestoda</taxon>
        <taxon>Eucestoda</taxon>
        <taxon>Cyclophyllidea</taxon>
        <taxon>Hymenolepididae</taxon>
        <taxon>Hymenolepis</taxon>
    </lineage>
</organism>
<reference evidence="1 2" key="1">
    <citation type="submission" date="2019-07" db="EMBL/GenBank/DDBJ databases">
        <authorList>
            <person name="Jastrzebski P J."/>
            <person name="Paukszto L."/>
            <person name="Jastrzebski P J."/>
        </authorList>
    </citation>
    <scope>NUCLEOTIDE SEQUENCE [LARGE SCALE GENOMIC DNA]</scope>
    <source>
        <strain evidence="1 2">WMS-il1</strain>
    </source>
</reference>
<dbReference type="AlphaFoldDB" id="A0A564YBP8"/>
<proteinExistence type="predicted"/>
<name>A0A564YBP8_HYMDI</name>
<evidence type="ECO:0000313" key="1">
    <source>
        <dbReference type="EMBL" id="VUZ44705.1"/>
    </source>
</evidence>
<keyword evidence="2" id="KW-1185">Reference proteome</keyword>
<dbReference type="Proteomes" id="UP000321570">
    <property type="component" value="Unassembled WGS sequence"/>
</dbReference>
<gene>
    <name evidence="1" type="ORF">WMSIL1_LOCUS4795</name>
</gene>
<evidence type="ECO:0000313" key="2">
    <source>
        <dbReference type="Proteomes" id="UP000321570"/>
    </source>
</evidence>
<dbReference type="EMBL" id="CABIJS010000144">
    <property type="protein sequence ID" value="VUZ44705.1"/>
    <property type="molecule type" value="Genomic_DNA"/>
</dbReference>
<sequence length="81" mass="8997">MGYNRAKNNVPVCVFYPTDVDSQVIDIVDKVTQDNSDDPLKSAVISRPSVSRKNRFQQRLSRAELGDCTPSAFSPHAISSR</sequence>
<accession>A0A564YBP8</accession>
<protein>
    <submittedName>
        <fullName evidence="1">Uncharacterized protein</fullName>
    </submittedName>
</protein>